<evidence type="ECO:0000256" key="4">
    <source>
        <dbReference type="RuleBase" id="RU365031"/>
    </source>
</evidence>
<gene>
    <name evidence="5" type="ORF">HNR44_002530</name>
</gene>
<evidence type="ECO:0000256" key="2">
    <source>
        <dbReference type="ARBA" id="ARBA00022679"/>
    </source>
</evidence>
<proteinExistence type="inferred from homology"/>
<evidence type="ECO:0000256" key="1">
    <source>
        <dbReference type="ARBA" id="ARBA00006383"/>
    </source>
</evidence>
<dbReference type="GO" id="GO:0046353">
    <property type="term" value="F:aminoglycoside 3-N-acetyltransferase activity"/>
    <property type="evidence" value="ECO:0007669"/>
    <property type="project" value="UniProtKB-EC"/>
</dbReference>
<dbReference type="SUPFAM" id="SSF110710">
    <property type="entry name" value="TTHA0583/YokD-like"/>
    <property type="match status" value="1"/>
</dbReference>
<dbReference type="RefSeq" id="WP_184404604.1">
    <property type="nucleotide sequence ID" value="NZ_JACHHJ010000003.1"/>
</dbReference>
<dbReference type="GO" id="GO:0046677">
    <property type="term" value="P:response to antibiotic"/>
    <property type="evidence" value="ECO:0007669"/>
    <property type="project" value="UniProtKB-KW"/>
</dbReference>
<dbReference type="EC" id="2.3.1.-" evidence="4"/>
<accession>A0A841PNY8</accession>
<reference evidence="5 6" key="1">
    <citation type="submission" date="2020-08" db="EMBL/GenBank/DDBJ databases">
        <title>Genomic Encyclopedia of Type Strains, Phase IV (KMG-IV): sequencing the most valuable type-strain genomes for metagenomic binning, comparative biology and taxonomic classification.</title>
        <authorList>
            <person name="Goeker M."/>
        </authorList>
    </citation>
    <scope>NUCLEOTIDE SEQUENCE [LARGE SCALE GENOMIC DNA]</scope>
    <source>
        <strain evidence="5 6">DSM 21769</strain>
    </source>
</reference>
<keyword evidence="4" id="KW-0046">Antibiotic resistance</keyword>
<evidence type="ECO:0000313" key="6">
    <source>
        <dbReference type="Proteomes" id="UP000568839"/>
    </source>
</evidence>
<protein>
    <recommendedName>
        <fullName evidence="4">Aminoglycoside N(3)-acetyltransferase</fullName>
        <ecNumber evidence="4">2.3.1.-</ecNumber>
    </recommendedName>
</protein>
<keyword evidence="6" id="KW-1185">Reference proteome</keyword>
<dbReference type="Proteomes" id="UP000568839">
    <property type="component" value="Unassembled WGS sequence"/>
</dbReference>
<name>A0A841PNY8_9BACL</name>
<comment type="caution">
    <text evidence="5">The sequence shown here is derived from an EMBL/GenBank/DDBJ whole genome shotgun (WGS) entry which is preliminary data.</text>
</comment>
<keyword evidence="2 4" id="KW-0808">Transferase</keyword>
<comment type="catalytic activity">
    <reaction evidence="4">
        <text>a 2-deoxystreptamine antibiotic + acetyl-CoA = an N(3)-acetyl-2-deoxystreptamine antibiotic + CoA + H(+)</text>
        <dbReference type="Rhea" id="RHEA:12665"/>
        <dbReference type="ChEBI" id="CHEBI:15378"/>
        <dbReference type="ChEBI" id="CHEBI:57287"/>
        <dbReference type="ChEBI" id="CHEBI:57288"/>
        <dbReference type="ChEBI" id="CHEBI:57921"/>
        <dbReference type="ChEBI" id="CHEBI:77452"/>
        <dbReference type="EC" id="2.3.1.81"/>
    </reaction>
</comment>
<dbReference type="AlphaFoldDB" id="A0A841PNY8"/>
<evidence type="ECO:0000313" key="5">
    <source>
        <dbReference type="EMBL" id="MBB6450547.1"/>
    </source>
</evidence>
<dbReference type="PANTHER" id="PTHR11104:SF0">
    <property type="entry name" value="SPBETA PROPHAGE-DERIVED AMINOGLYCOSIDE N(3')-ACETYLTRANSFERASE-LIKE PROTEIN YOKD"/>
    <property type="match status" value="1"/>
</dbReference>
<comment type="similarity">
    <text evidence="1 4">Belongs to the antibiotic N-acetyltransferase family.</text>
</comment>
<dbReference type="PANTHER" id="PTHR11104">
    <property type="entry name" value="AMINOGLYCOSIDE N3-ACETYLTRANSFERASE"/>
    <property type="match status" value="1"/>
</dbReference>
<dbReference type="Pfam" id="PF02522">
    <property type="entry name" value="Antibiotic_NAT"/>
    <property type="match status" value="1"/>
</dbReference>
<evidence type="ECO:0000256" key="3">
    <source>
        <dbReference type="ARBA" id="ARBA00023315"/>
    </source>
</evidence>
<dbReference type="InterPro" id="IPR003679">
    <property type="entry name" value="Amioglycoside_AcTrfase"/>
</dbReference>
<sequence>MSEEKVIQASLSPQTRTSLSNSLIDLGLKEGMIVIVHSSMSALGWVCGGPVAVIQSIQDVITANGTLVMPTHSANVSDPKEWGNPSIPKSWVTTVREEMPAFDPNITPTLAMGSVAETFRSFPDVKRSYHPVHSFAAWGKHRDTIIDHHSLKNGLGENSPLASIYELGGHVLMLGTEYDTNTSMHLGEHRSGVIDTFTRASPIFENGKKVWRTYSEIDYDEEAFPNIGEGFESKHTISVRKIGTSKTTLLFQPDLVDYTAKFLREQVSMNKCNK</sequence>
<keyword evidence="3 4" id="KW-0012">Acyltransferase</keyword>
<organism evidence="5 6">
    <name type="scientific">Geomicrobium halophilum</name>
    <dbReference type="NCBI Taxonomy" id="549000"/>
    <lineage>
        <taxon>Bacteria</taxon>
        <taxon>Bacillati</taxon>
        <taxon>Bacillota</taxon>
        <taxon>Bacilli</taxon>
        <taxon>Bacillales</taxon>
        <taxon>Geomicrobium</taxon>
    </lineage>
</organism>
<dbReference type="InterPro" id="IPR028345">
    <property type="entry name" value="Antibiotic_NAT-like"/>
</dbReference>
<dbReference type="EMBL" id="JACHHJ010000003">
    <property type="protein sequence ID" value="MBB6450547.1"/>
    <property type="molecule type" value="Genomic_DNA"/>
</dbReference>